<name>A0A556N5X1_9FLAO</name>
<accession>A0A556N5X1</accession>
<evidence type="ECO:0000313" key="1">
    <source>
        <dbReference type="EMBL" id="TSJ47577.1"/>
    </source>
</evidence>
<dbReference type="OrthoDB" id="8481042at2"/>
<reference evidence="1 2" key="1">
    <citation type="submission" date="2019-07" db="EMBL/GenBank/DDBJ databases">
        <authorList>
            <person name="Huq M.A."/>
        </authorList>
    </citation>
    <scope>NUCLEOTIDE SEQUENCE [LARGE SCALE GENOMIC DNA]</scope>
    <source>
        <strain evidence="1 2">MAH-3</strain>
    </source>
</reference>
<dbReference type="RefSeq" id="WP_144331113.1">
    <property type="nucleotide sequence ID" value="NZ_VLPL01000001.1"/>
</dbReference>
<dbReference type="EMBL" id="VLPL01000001">
    <property type="protein sequence ID" value="TSJ47577.1"/>
    <property type="molecule type" value="Genomic_DNA"/>
</dbReference>
<keyword evidence="2" id="KW-1185">Reference proteome</keyword>
<comment type="caution">
    <text evidence="1">The sequence shown here is derived from an EMBL/GenBank/DDBJ whole genome shotgun (WGS) entry which is preliminary data.</text>
</comment>
<sequence length="102" mass="11724">MISVIVSYRIKPEFIEKNKENIQIFLKDFEQLDTSKFKYSVFVKEDGVSFVHYSQYADENMQNELLNVPSFKAFQEMRDASGLDGSHKVEILHSVGTKGNLG</sequence>
<dbReference type="AlphaFoldDB" id="A0A556N5X1"/>
<dbReference type="Proteomes" id="UP000316008">
    <property type="component" value="Unassembled WGS sequence"/>
</dbReference>
<organism evidence="1 2">
    <name type="scientific">Fluviicola chungangensis</name>
    <dbReference type="NCBI Taxonomy" id="2597671"/>
    <lineage>
        <taxon>Bacteria</taxon>
        <taxon>Pseudomonadati</taxon>
        <taxon>Bacteroidota</taxon>
        <taxon>Flavobacteriia</taxon>
        <taxon>Flavobacteriales</taxon>
        <taxon>Crocinitomicaceae</taxon>
        <taxon>Fluviicola</taxon>
    </lineage>
</organism>
<protein>
    <recommendedName>
        <fullName evidence="3">ABM domain-containing protein</fullName>
    </recommendedName>
</protein>
<evidence type="ECO:0000313" key="2">
    <source>
        <dbReference type="Proteomes" id="UP000316008"/>
    </source>
</evidence>
<evidence type="ECO:0008006" key="3">
    <source>
        <dbReference type="Google" id="ProtNLM"/>
    </source>
</evidence>
<dbReference type="Gene3D" id="3.30.70.100">
    <property type="match status" value="1"/>
</dbReference>
<proteinExistence type="predicted"/>
<gene>
    <name evidence="1" type="ORF">FO442_00170</name>
</gene>